<dbReference type="OrthoDB" id="1939598at2759"/>
<accession>A0A1Y1X1R3</accession>
<evidence type="ECO:0000313" key="9">
    <source>
        <dbReference type="EMBL" id="ORX79713.1"/>
    </source>
</evidence>
<comment type="caution">
    <text evidence="9">The sequence shown here is derived from an EMBL/GenBank/DDBJ whole genome shotgun (WGS) entry which is preliminary data.</text>
</comment>
<feature type="region of interest" description="Disordered" evidence="7">
    <location>
        <begin position="1"/>
        <end position="30"/>
    </location>
</feature>
<dbReference type="CDD" id="cd14705">
    <property type="entry name" value="bZIP_Zip1"/>
    <property type="match status" value="1"/>
</dbReference>
<evidence type="ECO:0000313" key="10">
    <source>
        <dbReference type="Proteomes" id="UP000193944"/>
    </source>
</evidence>
<feature type="coiled-coil region" evidence="6">
    <location>
        <begin position="317"/>
        <end position="356"/>
    </location>
</feature>
<feature type="region of interest" description="Disordered" evidence="7">
    <location>
        <begin position="75"/>
        <end position="96"/>
    </location>
</feature>
<proteinExistence type="predicted"/>
<dbReference type="AlphaFoldDB" id="A0A1Y1X1R3"/>
<dbReference type="InterPro" id="IPR046347">
    <property type="entry name" value="bZIP_sf"/>
</dbReference>
<feature type="domain" description="BZIP" evidence="8">
    <location>
        <begin position="303"/>
        <end position="317"/>
    </location>
</feature>
<dbReference type="EMBL" id="MCFG01000166">
    <property type="protein sequence ID" value="ORX79713.1"/>
    <property type="molecule type" value="Genomic_DNA"/>
</dbReference>
<comment type="subcellular location">
    <subcellularLocation>
        <location evidence="1">Nucleus</location>
    </subcellularLocation>
</comment>
<organism evidence="9 10">
    <name type="scientific">Anaeromyces robustus</name>
    <dbReference type="NCBI Taxonomy" id="1754192"/>
    <lineage>
        <taxon>Eukaryota</taxon>
        <taxon>Fungi</taxon>
        <taxon>Fungi incertae sedis</taxon>
        <taxon>Chytridiomycota</taxon>
        <taxon>Chytridiomycota incertae sedis</taxon>
        <taxon>Neocallimastigomycetes</taxon>
        <taxon>Neocallimastigales</taxon>
        <taxon>Neocallimastigaceae</taxon>
        <taxon>Anaeromyces</taxon>
    </lineage>
</organism>
<dbReference type="PANTHER" id="PTHR13044">
    <property type="entry name" value="ACTIVATING TRANSCRIPTION FACTOR ATF 4/5"/>
    <property type="match status" value="1"/>
</dbReference>
<evidence type="ECO:0000256" key="6">
    <source>
        <dbReference type="SAM" id="Coils"/>
    </source>
</evidence>
<name>A0A1Y1X1R3_9FUNG</name>
<gene>
    <name evidence="9" type="ORF">BCR32DRAFT_269299</name>
</gene>
<evidence type="ECO:0000256" key="2">
    <source>
        <dbReference type="ARBA" id="ARBA00023015"/>
    </source>
</evidence>
<reference evidence="9 10" key="2">
    <citation type="submission" date="2016-08" db="EMBL/GenBank/DDBJ databases">
        <title>Pervasive Adenine N6-methylation of Active Genes in Fungi.</title>
        <authorList>
            <consortium name="DOE Joint Genome Institute"/>
            <person name="Mondo S.J."/>
            <person name="Dannebaum R.O."/>
            <person name="Kuo R.C."/>
            <person name="Labutti K."/>
            <person name="Haridas S."/>
            <person name="Kuo A."/>
            <person name="Salamov A."/>
            <person name="Ahrendt S.R."/>
            <person name="Lipzen A."/>
            <person name="Sullivan W."/>
            <person name="Andreopoulos W.B."/>
            <person name="Clum A."/>
            <person name="Lindquist E."/>
            <person name="Daum C."/>
            <person name="Ramamoorthy G.K."/>
            <person name="Gryganskyi A."/>
            <person name="Culley D."/>
            <person name="Magnuson J.K."/>
            <person name="James T.Y."/>
            <person name="O'Malley M.A."/>
            <person name="Stajich J.E."/>
            <person name="Spatafora J.W."/>
            <person name="Visel A."/>
            <person name="Grigoriev I.V."/>
        </authorList>
    </citation>
    <scope>NUCLEOTIDE SEQUENCE [LARGE SCALE GENOMIC DNA]</scope>
    <source>
        <strain evidence="9 10">S4</strain>
    </source>
</reference>
<dbReference type="STRING" id="1754192.A0A1Y1X1R3"/>
<dbReference type="GO" id="GO:0001228">
    <property type="term" value="F:DNA-binding transcription activator activity, RNA polymerase II-specific"/>
    <property type="evidence" value="ECO:0007669"/>
    <property type="project" value="TreeGrafter"/>
</dbReference>
<sequence length="469" mass="53557">MNYLNKTSEYYNTNDNNAHSVNTTNSTPMDTNSYQNNNNSVNNNSIYLASNNIEDHELDLWLREFTMDNFPLNRNKIPNDNSNNNNNNQSINNNRNEDENNLIESQYNSSNIQNINHNSEFIETAAQDKYLKIRKLKNVAIEDRAKKNGEMDNYSPNLSLLPQFNIVNNTNTNDYNSNNNNNNKSYLNEASTSMDIYKTNSAYTYHEGYKSISQLPHYLINERLNENRQSQQYSNNSYNSNEFVINKKDNIFDVLNMVNSPVEKDLPFLTNSSNSIANSPELDNKISSGKGKELSVEEKLNDKRKRNNAASARFRAKKKLKEQMTDLTAKEMTQKAQSLEIKVKEMELEIKWLRSLVTKNMESKTLKEVYEENGYLFINENDESQNSQSTTKDGQKLVSISDSVKSYSKCCCNIDKSKGGTCGKNGTIGHCKCGGIGYCLMNVNINKNKKIIKPKIAANQYPPISKSTI</sequence>
<keyword evidence="10" id="KW-1185">Reference proteome</keyword>
<dbReference type="Proteomes" id="UP000193944">
    <property type="component" value="Unassembled WGS sequence"/>
</dbReference>
<protein>
    <recommendedName>
        <fullName evidence="8">BZIP domain-containing protein</fullName>
    </recommendedName>
</protein>
<evidence type="ECO:0000256" key="4">
    <source>
        <dbReference type="ARBA" id="ARBA00023163"/>
    </source>
</evidence>
<dbReference type="PROSITE" id="PS00036">
    <property type="entry name" value="BZIP_BASIC"/>
    <property type="match status" value="1"/>
</dbReference>
<evidence type="ECO:0000256" key="5">
    <source>
        <dbReference type="ARBA" id="ARBA00023242"/>
    </source>
</evidence>
<dbReference type="SUPFAM" id="SSF57959">
    <property type="entry name" value="Leucine zipper domain"/>
    <property type="match status" value="1"/>
</dbReference>
<evidence type="ECO:0000259" key="8">
    <source>
        <dbReference type="PROSITE" id="PS00036"/>
    </source>
</evidence>
<keyword evidence="5" id="KW-0539">Nucleus</keyword>
<feature type="compositionally biased region" description="Low complexity" evidence="7">
    <location>
        <begin position="75"/>
        <end position="94"/>
    </location>
</feature>
<reference evidence="9 10" key="1">
    <citation type="submission" date="2016-08" db="EMBL/GenBank/DDBJ databases">
        <title>A Parts List for Fungal Cellulosomes Revealed by Comparative Genomics.</title>
        <authorList>
            <consortium name="DOE Joint Genome Institute"/>
            <person name="Haitjema C.H."/>
            <person name="Gilmore S.P."/>
            <person name="Henske J.K."/>
            <person name="Solomon K.V."/>
            <person name="De Groot R."/>
            <person name="Kuo A."/>
            <person name="Mondo S.J."/>
            <person name="Salamov A.A."/>
            <person name="Labutti K."/>
            <person name="Zhao Z."/>
            <person name="Chiniquy J."/>
            <person name="Barry K."/>
            <person name="Brewer H.M."/>
            <person name="Purvine S.O."/>
            <person name="Wright A.T."/>
            <person name="Boxma B."/>
            <person name="Van Alen T."/>
            <person name="Hackstein J.H."/>
            <person name="Baker S.E."/>
            <person name="Grigoriev I.V."/>
            <person name="O'Malley M.A."/>
        </authorList>
    </citation>
    <scope>NUCLEOTIDE SEQUENCE [LARGE SCALE GENOMIC DNA]</scope>
    <source>
        <strain evidence="9 10">S4</strain>
    </source>
</reference>
<keyword evidence="3" id="KW-0238">DNA-binding</keyword>
<dbReference type="Gene3D" id="1.20.5.170">
    <property type="match status" value="1"/>
</dbReference>
<dbReference type="PANTHER" id="PTHR13044:SF14">
    <property type="entry name" value="CRYPTOCEPHAL, ISOFORM A"/>
    <property type="match status" value="1"/>
</dbReference>
<dbReference type="Pfam" id="PF07716">
    <property type="entry name" value="bZIP_2"/>
    <property type="match status" value="1"/>
</dbReference>
<dbReference type="GO" id="GO:0005634">
    <property type="term" value="C:nucleus"/>
    <property type="evidence" value="ECO:0007669"/>
    <property type="project" value="UniProtKB-SubCell"/>
</dbReference>
<evidence type="ECO:0000256" key="3">
    <source>
        <dbReference type="ARBA" id="ARBA00023125"/>
    </source>
</evidence>
<keyword evidence="4" id="KW-0804">Transcription</keyword>
<feature type="compositionally biased region" description="Basic and acidic residues" evidence="7">
    <location>
        <begin position="290"/>
        <end position="301"/>
    </location>
</feature>
<keyword evidence="2" id="KW-0805">Transcription regulation</keyword>
<dbReference type="GO" id="GO:0000977">
    <property type="term" value="F:RNA polymerase II transcription regulatory region sequence-specific DNA binding"/>
    <property type="evidence" value="ECO:0007669"/>
    <property type="project" value="TreeGrafter"/>
</dbReference>
<dbReference type="InterPro" id="IPR004827">
    <property type="entry name" value="bZIP"/>
</dbReference>
<feature type="region of interest" description="Disordered" evidence="7">
    <location>
        <begin position="280"/>
        <end position="312"/>
    </location>
</feature>
<evidence type="ECO:0000256" key="7">
    <source>
        <dbReference type="SAM" id="MobiDB-lite"/>
    </source>
</evidence>
<keyword evidence="6" id="KW-0175">Coiled coil</keyword>
<evidence type="ECO:0000256" key="1">
    <source>
        <dbReference type="ARBA" id="ARBA00004123"/>
    </source>
</evidence>